<dbReference type="PANTHER" id="PTHR30203">
    <property type="entry name" value="OUTER MEMBRANE CATION EFFLUX PROTEIN"/>
    <property type="match status" value="1"/>
</dbReference>
<dbReference type="RefSeq" id="WP_379723333.1">
    <property type="nucleotide sequence ID" value="NZ_JBHRYJ010000001.1"/>
</dbReference>
<evidence type="ECO:0000313" key="6">
    <source>
        <dbReference type="Proteomes" id="UP001595711"/>
    </source>
</evidence>
<sequence length="492" mass="52116">MSMHRFTARLLAAASATVLLAGCSLIDLGPDYKKPEIATPAAWDSRADGAGIWPDAAWWRGFGSSELDRLIAEASGSNTDLAIALARIRQAQATAKIAGANLYPTLDAGADASRSRTGTGRGSSTTSTSRSKQVVSNSFGGDLTAGYQVDLFGANAASANAAIASLQSSQYSRETVAITLYADIASTYFQYLSLRDRIRLSEDTLRAAEDTLKLLENQRDAGTSTDFEVAQQRSAVATQRAAVASLQQSMRVAQDALAVLLGRNPQGFRIASASLGDLKLPPLAAGLPSDLLLRRPDLRQAEADMRAAHLDVVAARAARFPSLNLQASAGTVAATTGALFTPASMAYAIAASLTAPIFEGGRLEGQEELSQAQLEELTASYRAAILAAFRDTEDALSATDTTTRQYGFAREAYEQAQIAYRIVQARFRAGTIDFLTLLDSQRSLFAANDTLVQAELARYTATVDLYKAIGGGWNGSLVTPETEAMETKSANG</sequence>
<protein>
    <submittedName>
        <fullName evidence="5">Efflux transporter outer membrane subunit</fullName>
    </submittedName>
</protein>
<dbReference type="PANTHER" id="PTHR30203:SF33">
    <property type="entry name" value="BLR4455 PROTEIN"/>
    <property type="match status" value="1"/>
</dbReference>
<keyword evidence="2" id="KW-0472">Membrane</keyword>
<dbReference type="Gene3D" id="2.20.200.10">
    <property type="entry name" value="Outer membrane efflux proteins (OEP)"/>
    <property type="match status" value="1"/>
</dbReference>
<proteinExistence type="inferred from homology"/>
<feature type="region of interest" description="Disordered" evidence="4">
    <location>
        <begin position="110"/>
        <end position="133"/>
    </location>
</feature>
<dbReference type="EMBL" id="JBHRYJ010000001">
    <property type="protein sequence ID" value="MFC3675206.1"/>
    <property type="molecule type" value="Genomic_DNA"/>
</dbReference>
<feature type="compositionally biased region" description="Low complexity" evidence="4">
    <location>
        <begin position="115"/>
        <end position="131"/>
    </location>
</feature>
<reference evidence="6" key="1">
    <citation type="journal article" date="2019" name="Int. J. Syst. Evol. Microbiol.">
        <title>The Global Catalogue of Microorganisms (GCM) 10K type strain sequencing project: providing services to taxonomists for standard genome sequencing and annotation.</title>
        <authorList>
            <consortium name="The Broad Institute Genomics Platform"/>
            <consortium name="The Broad Institute Genome Sequencing Center for Infectious Disease"/>
            <person name="Wu L."/>
            <person name="Ma J."/>
        </authorList>
    </citation>
    <scope>NUCLEOTIDE SEQUENCE [LARGE SCALE GENOMIC DNA]</scope>
    <source>
        <strain evidence="6">KCTC 42182</strain>
    </source>
</reference>
<comment type="caution">
    <text evidence="5">The sequence shown here is derived from an EMBL/GenBank/DDBJ whole genome shotgun (WGS) entry which is preliminary data.</text>
</comment>
<keyword evidence="2" id="KW-1134">Transmembrane beta strand</keyword>
<evidence type="ECO:0000256" key="4">
    <source>
        <dbReference type="SAM" id="MobiDB-lite"/>
    </source>
</evidence>
<dbReference type="Proteomes" id="UP001595711">
    <property type="component" value="Unassembled WGS sequence"/>
</dbReference>
<comment type="similarity">
    <text evidence="1 2">Belongs to the outer membrane factor (OMF) (TC 1.B.17) family.</text>
</comment>
<evidence type="ECO:0000256" key="2">
    <source>
        <dbReference type="RuleBase" id="RU362097"/>
    </source>
</evidence>
<name>A0ABV7VCN2_9PROT</name>
<comment type="subcellular location">
    <subcellularLocation>
        <location evidence="2">Cell membrane</location>
        <topology evidence="2">Lipid-anchor</topology>
    </subcellularLocation>
</comment>
<keyword evidence="6" id="KW-1185">Reference proteome</keyword>
<gene>
    <name evidence="5" type="ORF">ACFOOQ_06610</name>
</gene>
<keyword evidence="3" id="KW-0175">Coiled coil</keyword>
<feature type="coiled-coil region" evidence="3">
    <location>
        <begin position="198"/>
        <end position="225"/>
    </location>
</feature>
<accession>A0ABV7VCN2</accession>
<dbReference type="SUPFAM" id="SSF56954">
    <property type="entry name" value="Outer membrane efflux proteins (OEP)"/>
    <property type="match status" value="1"/>
</dbReference>
<dbReference type="InterPro" id="IPR010131">
    <property type="entry name" value="MdtP/NodT-like"/>
</dbReference>
<keyword evidence="2" id="KW-0449">Lipoprotein</keyword>
<dbReference type="Pfam" id="PF02321">
    <property type="entry name" value="OEP"/>
    <property type="match status" value="2"/>
</dbReference>
<dbReference type="PROSITE" id="PS51257">
    <property type="entry name" value="PROKAR_LIPOPROTEIN"/>
    <property type="match status" value="1"/>
</dbReference>
<keyword evidence="2" id="KW-0812">Transmembrane</keyword>
<dbReference type="Gene3D" id="1.20.1600.10">
    <property type="entry name" value="Outer membrane efflux proteins (OEP)"/>
    <property type="match status" value="1"/>
</dbReference>
<dbReference type="InterPro" id="IPR003423">
    <property type="entry name" value="OMP_efflux"/>
</dbReference>
<keyword evidence="2" id="KW-0564">Palmitate</keyword>
<dbReference type="NCBIfam" id="TIGR01845">
    <property type="entry name" value="outer_NodT"/>
    <property type="match status" value="1"/>
</dbReference>
<evidence type="ECO:0000313" key="5">
    <source>
        <dbReference type="EMBL" id="MFC3675206.1"/>
    </source>
</evidence>
<evidence type="ECO:0000256" key="1">
    <source>
        <dbReference type="ARBA" id="ARBA00007613"/>
    </source>
</evidence>
<evidence type="ECO:0000256" key="3">
    <source>
        <dbReference type="SAM" id="Coils"/>
    </source>
</evidence>
<organism evidence="5 6">
    <name type="scientific">Ferrovibrio xuzhouensis</name>
    <dbReference type="NCBI Taxonomy" id="1576914"/>
    <lineage>
        <taxon>Bacteria</taxon>
        <taxon>Pseudomonadati</taxon>
        <taxon>Pseudomonadota</taxon>
        <taxon>Alphaproteobacteria</taxon>
        <taxon>Rhodospirillales</taxon>
        <taxon>Rhodospirillaceae</taxon>
        <taxon>Ferrovibrio</taxon>
    </lineage>
</organism>